<evidence type="ECO:0000256" key="1">
    <source>
        <dbReference type="SAM" id="MobiDB-lite"/>
    </source>
</evidence>
<feature type="compositionally biased region" description="Low complexity" evidence="1">
    <location>
        <begin position="400"/>
        <end position="414"/>
    </location>
</feature>
<dbReference type="EMBL" id="JACDTQ010002022">
    <property type="protein sequence ID" value="KAF5920471.1"/>
    <property type="molecule type" value="Genomic_DNA"/>
</dbReference>
<feature type="compositionally biased region" description="Low complexity" evidence="1">
    <location>
        <begin position="616"/>
        <end position="627"/>
    </location>
</feature>
<protein>
    <recommendedName>
        <fullName evidence="4">TSC22 domain family protein 1</fullName>
    </recommendedName>
</protein>
<feature type="compositionally biased region" description="Polar residues" evidence="1">
    <location>
        <begin position="952"/>
        <end position="973"/>
    </location>
</feature>
<evidence type="ECO:0008006" key="4">
    <source>
        <dbReference type="Google" id="ProtNLM"/>
    </source>
</evidence>
<evidence type="ECO:0000313" key="2">
    <source>
        <dbReference type="EMBL" id="KAF5920471.1"/>
    </source>
</evidence>
<dbReference type="PANTHER" id="PTHR46745:SF1">
    <property type="entry name" value="TSC22 DOMAIN FAMILY PROTEIN 1"/>
    <property type="match status" value="1"/>
</dbReference>
<dbReference type="AlphaFoldDB" id="A0A7J7EXR0"/>
<feature type="compositionally biased region" description="Low complexity" evidence="1">
    <location>
        <begin position="163"/>
        <end position="182"/>
    </location>
</feature>
<feature type="region of interest" description="Disordered" evidence="1">
    <location>
        <begin position="1"/>
        <end position="107"/>
    </location>
</feature>
<feature type="compositionally biased region" description="Basic residues" evidence="1">
    <location>
        <begin position="343"/>
        <end position="367"/>
    </location>
</feature>
<keyword evidence="3" id="KW-1185">Reference proteome</keyword>
<dbReference type="GO" id="GO:0005634">
    <property type="term" value="C:nucleus"/>
    <property type="evidence" value="ECO:0007669"/>
    <property type="project" value="TreeGrafter"/>
</dbReference>
<name>A0A7J7EXR0_DICBM</name>
<feature type="region of interest" description="Disordered" evidence="1">
    <location>
        <begin position="252"/>
        <end position="414"/>
    </location>
</feature>
<feature type="compositionally biased region" description="Polar residues" evidence="1">
    <location>
        <begin position="388"/>
        <end position="397"/>
    </location>
</feature>
<reference evidence="2 3" key="1">
    <citation type="journal article" date="2020" name="Mol. Biol. Evol.">
        <title>Interspecific Gene Flow and the Evolution of Specialization in Black and White Rhinoceros.</title>
        <authorList>
            <person name="Moodley Y."/>
            <person name="Westbury M.V."/>
            <person name="Russo I.M."/>
            <person name="Gopalakrishnan S."/>
            <person name="Rakotoarivelo A."/>
            <person name="Olsen R.A."/>
            <person name="Prost S."/>
            <person name="Tunstall T."/>
            <person name="Ryder O.A."/>
            <person name="Dalen L."/>
            <person name="Bruford M.W."/>
        </authorList>
    </citation>
    <scope>NUCLEOTIDE SEQUENCE [LARGE SCALE GENOMIC DNA]</scope>
    <source>
        <strain evidence="2">SBR-YM</strain>
        <tissue evidence="2">Skin</tissue>
    </source>
</reference>
<dbReference type="GO" id="GO:0008284">
    <property type="term" value="P:positive regulation of cell population proliferation"/>
    <property type="evidence" value="ECO:0007669"/>
    <property type="project" value="TreeGrafter"/>
</dbReference>
<dbReference type="Proteomes" id="UP000551758">
    <property type="component" value="Unassembled WGS sequence"/>
</dbReference>
<dbReference type="PANTHER" id="PTHR46745">
    <property type="entry name" value="TSC22 DOMAIN FAMILY PROTEIN 1"/>
    <property type="match status" value="1"/>
</dbReference>
<organism evidence="2 3">
    <name type="scientific">Diceros bicornis minor</name>
    <name type="common">South-central black rhinoceros</name>
    <dbReference type="NCBI Taxonomy" id="77932"/>
    <lineage>
        <taxon>Eukaryota</taxon>
        <taxon>Metazoa</taxon>
        <taxon>Chordata</taxon>
        <taxon>Craniata</taxon>
        <taxon>Vertebrata</taxon>
        <taxon>Euteleostomi</taxon>
        <taxon>Mammalia</taxon>
        <taxon>Eutheria</taxon>
        <taxon>Laurasiatheria</taxon>
        <taxon>Perissodactyla</taxon>
        <taxon>Rhinocerotidae</taxon>
        <taxon>Diceros</taxon>
    </lineage>
</organism>
<feature type="region of interest" description="Disordered" evidence="1">
    <location>
        <begin position="607"/>
        <end position="627"/>
    </location>
</feature>
<feature type="compositionally biased region" description="Basic residues" evidence="1">
    <location>
        <begin position="82"/>
        <end position="92"/>
    </location>
</feature>
<evidence type="ECO:0000313" key="3">
    <source>
        <dbReference type="Proteomes" id="UP000551758"/>
    </source>
</evidence>
<dbReference type="GO" id="GO:0043066">
    <property type="term" value="P:negative regulation of apoptotic process"/>
    <property type="evidence" value="ECO:0007669"/>
    <property type="project" value="TreeGrafter"/>
</dbReference>
<feature type="region of interest" description="Disordered" evidence="1">
    <location>
        <begin position="943"/>
        <end position="973"/>
    </location>
</feature>
<gene>
    <name evidence="2" type="ORF">HPG69_009725</name>
</gene>
<proteinExistence type="predicted"/>
<dbReference type="GO" id="GO:0005829">
    <property type="term" value="C:cytosol"/>
    <property type="evidence" value="ECO:0007669"/>
    <property type="project" value="TreeGrafter"/>
</dbReference>
<feature type="compositionally biased region" description="Pro residues" evidence="1">
    <location>
        <begin position="185"/>
        <end position="196"/>
    </location>
</feature>
<feature type="compositionally biased region" description="Acidic residues" evidence="1">
    <location>
        <begin position="260"/>
        <end position="269"/>
    </location>
</feature>
<comment type="caution">
    <text evidence="2">The sequence shown here is derived from an EMBL/GenBank/DDBJ whole genome shotgun (WGS) entry which is preliminary data.</text>
</comment>
<sequence>MERSLGSRCHRRRRAPAVLREDPASLRARPRLVAGFTVPGAPPPPRSEPRRPGPSRGQRFLSEQPPRAQGLALEGSSDQRLRLRRRRRRRNRAGPSVKSHFPPRRLEYKDYGAEGNCTRLLRPPVPDTMHQPPESTAAAAAADISARKMAHPAMFPRRGSGSGSASALSAAGTGVGSSATSSEDFPPPSLLQPPPLAASSTSGPQPPPPQSLNLLSQAQLQAQPLAPGGTQMKKKSGFQITSVTPAQISASISSNNSIAEDTESYDDLDESHTEDLSSSEILDVSLSRATDLGEPERSSSEETLNNFQEAETPGAVSPNQPHLPQPHLPHLPQQNVVINGNAHPHHLHHHHHIHHGHHLHHGHHHPSHTGVASTSVPGGPPSSPVSRKLSTTGSSDSVIPGAPTSAVSSGGSPASVMTNIRALSTTGSIGINSVTGTNTMNNVNISAVGTFNPNVTSSMLGNANINASNIPSAASVSVGPGVSSGVNVNILSGMGNGTVSSSAVINSVPNAAAGMTVGSVSSQQQQPTVNTSRFRVVKLDSSSEPFKKGRWTCTEFYEKENALPATEGVINKVVETVKQNPIEVTSERESTSGSSVSSSVSTLSHYTESVGSGEMGAPTVVQQQQQQQQPALQGVALQQMDFSSTGPQSIPAVSIPQSISQSQIAQVQLPSQELSYQQKQGLQPVPLQATISAATGIQPSSVNVVGVTSALGQQPSISSLAQPQLPYSQTTPPLQAPLPGAPPQQLQYGQQQLTVSPQMASGHGKSVTQNPTSEYVQQQPILQTAVSSGQPSSAGVGAGTTVIPMAQPQSIQLPVQPAAVQAQPAGASGQPVGQAQTAVSAVPTGSQIANIGQQANIPTAVQQPCTQVTPSVIQQGAPPSKQIVPPAQTASIHQGVPTSASSLPQQLVIAPQSTLLTVTPQPQGVESVAQGVVPQQLPAVSPLPSASSISVTNQVSSTGPSGMPSAPTNLVPSQNIAQTPATQNGSLVQSVSQPPLIASNINLPLAQQIPLSSTQFSAQSLAQAIGSQIEDARRPAEPSLVGLPQTISGESGGMSAVSDGSSSSLAASASLFPLKVLPLTTPLVDGEDERGYPLNSEKSECFSPKISVKLPCHLYLLGMVTYSWEKGLYHLKADEGRGRKRNGILKHQFCCIFNNDKDSLSSLELKLDVANKYFPFQDVDCDYENLIPKIFGKFRMRFLQDIMDAIDVEIAFHD</sequence>
<feature type="region of interest" description="Disordered" evidence="1">
    <location>
        <begin position="122"/>
        <end position="212"/>
    </location>
</feature>
<accession>A0A7J7EXR0</accession>